<dbReference type="Proteomes" id="UP000011223">
    <property type="component" value="Unassembled WGS sequence"/>
</dbReference>
<proteinExistence type="predicted"/>
<evidence type="ECO:0000313" key="2">
    <source>
        <dbReference type="Proteomes" id="UP000011223"/>
    </source>
</evidence>
<gene>
    <name evidence="1" type="ORF">D515_00889</name>
</gene>
<accession>R1IXN4</accession>
<dbReference type="EMBL" id="ANFM02000015">
    <property type="protein sequence ID" value="EOD80065.1"/>
    <property type="molecule type" value="Genomic_DNA"/>
</dbReference>
<evidence type="ECO:0000313" key="1">
    <source>
        <dbReference type="EMBL" id="EOD80065.1"/>
    </source>
</evidence>
<name>R1IXN4_9GAMM</name>
<protein>
    <submittedName>
        <fullName evidence="1">Uncharacterized protein</fullName>
    </submittedName>
</protein>
<organism evidence="1 2">
    <name type="scientific">Grimontia indica</name>
    <dbReference type="NCBI Taxonomy" id="1056512"/>
    <lineage>
        <taxon>Bacteria</taxon>
        <taxon>Pseudomonadati</taxon>
        <taxon>Pseudomonadota</taxon>
        <taxon>Gammaproteobacteria</taxon>
        <taxon>Vibrionales</taxon>
        <taxon>Vibrionaceae</taxon>
        <taxon>Grimontia</taxon>
    </lineage>
</organism>
<dbReference type="AlphaFoldDB" id="R1IXN4"/>
<keyword evidence="2" id="KW-1185">Reference proteome</keyword>
<sequence>MFQMLPAILVLALSVWGYFQASALSPIDLSQFDLSLCEK</sequence>
<comment type="caution">
    <text evidence="1">The sequence shown here is derived from an EMBL/GenBank/DDBJ whole genome shotgun (WGS) entry which is preliminary data.</text>
</comment>
<reference evidence="1 2" key="1">
    <citation type="journal article" date="2014" name="PLoS ONE">
        <title>Grimontia indica AK16(T), sp. nov., Isolated from a Seawater Sample Reports the Presence of Pathogenic Genes Similar to Vibrio Genus.</title>
        <authorList>
            <person name="Singh A."/>
            <person name="Vaidya B."/>
            <person name="Khatri I."/>
            <person name="Srinivas T.N."/>
            <person name="Subramanian S."/>
            <person name="Korpole S."/>
            <person name="Pinnaka A.K."/>
        </authorList>
    </citation>
    <scope>NUCLEOTIDE SEQUENCE [LARGE SCALE GENOMIC DNA]</scope>
    <source>
        <strain evidence="1 2">AK16</strain>
    </source>
</reference>